<organism evidence="1 2">
    <name type="scientific">Candidatus Taylorbacteria bacterium RIFCSPHIGHO2_02_FULL_45_35</name>
    <dbReference type="NCBI Taxonomy" id="1802311"/>
    <lineage>
        <taxon>Bacteria</taxon>
        <taxon>Candidatus Tayloriibacteriota</taxon>
    </lineage>
</organism>
<name>A0A1G2MUA2_9BACT</name>
<accession>A0A1G2MUA2</accession>
<reference evidence="1 2" key="1">
    <citation type="journal article" date="2016" name="Nat. Commun.">
        <title>Thousands of microbial genomes shed light on interconnected biogeochemical processes in an aquifer system.</title>
        <authorList>
            <person name="Anantharaman K."/>
            <person name="Brown C.T."/>
            <person name="Hug L.A."/>
            <person name="Sharon I."/>
            <person name="Castelle C.J."/>
            <person name="Probst A.J."/>
            <person name="Thomas B.C."/>
            <person name="Singh A."/>
            <person name="Wilkins M.J."/>
            <person name="Karaoz U."/>
            <person name="Brodie E.L."/>
            <person name="Williams K.H."/>
            <person name="Hubbard S.S."/>
            <person name="Banfield J.F."/>
        </authorList>
    </citation>
    <scope>NUCLEOTIDE SEQUENCE [LARGE SCALE GENOMIC DNA]</scope>
</reference>
<protein>
    <submittedName>
        <fullName evidence="1">Uncharacterized protein</fullName>
    </submittedName>
</protein>
<comment type="caution">
    <text evidence="1">The sequence shown here is derived from an EMBL/GenBank/DDBJ whole genome shotgun (WGS) entry which is preliminary data.</text>
</comment>
<evidence type="ECO:0000313" key="2">
    <source>
        <dbReference type="Proteomes" id="UP000177943"/>
    </source>
</evidence>
<proteinExistence type="predicted"/>
<gene>
    <name evidence="1" type="ORF">A3D56_02610</name>
</gene>
<dbReference type="AlphaFoldDB" id="A0A1G2MUA2"/>
<sequence length="243" mass="27117">MSTNAPTTGSSLCAETKRALGLLKDTISQMESEAMTLDELSRCNSHQNPFENASKTYSKQIEEQVQHLRDRWGFKCTDAEISALYVPHPRGQCKTLLVMPPGKVVAGMENLCAKWREEKKFKVWTFADGELNLKVRNDRRHLGMYALLHGGGRDADEELRNRSFEQNQNDGVETLRGVEVLYFEDLNFLKTGEHLDPHTATITGSLDSDGGAVCVGWCGEVFVYRDPVQRAAPCCGGRAAVYL</sequence>
<dbReference type="Proteomes" id="UP000177943">
    <property type="component" value="Unassembled WGS sequence"/>
</dbReference>
<dbReference type="EMBL" id="MHRP01000028">
    <property type="protein sequence ID" value="OHA26672.1"/>
    <property type="molecule type" value="Genomic_DNA"/>
</dbReference>
<evidence type="ECO:0000313" key="1">
    <source>
        <dbReference type="EMBL" id="OHA26672.1"/>
    </source>
</evidence>